<gene>
    <name evidence="3" type="primary">Dmoj\GI26092</name>
    <name evidence="3" type="ORF">Dmoj_GI26092</name>
</gene>
<feature type="domain" description="Fibrinogen C-terminal" evidence="2">
    <location>
        <begin position="113"/>
        <end position="319"/>
    </location>
</feature>
<dbReference type="PROSITE" id="PS51406">
    <property type="entry name" value="FIBRINOGEN_C_2"/>
    <property type="match status" value="1"/>
</dbReference>
<feature type="signal peptide" evidence="1">
    <location>
        <begin position="1"/>
        <end position="19"/>
    </location>
</feature>
<organism evidence="3 4">
    <name type="scientific">Drosophila mojavensis</name>
    <name type="common">Fruit fly</name>
    <dbReference type="NCBI Taxonomy" id="7230"/>
    <lineage>
        <taxon>Eukaryota</taxon>
        <taxon>Metazoa</taxon>
        <taxon>Ecdysozoa</taxon>
        <taxon>Arthropoda</taxon>
        <taxon>Hexapoda</taxon>
        <taxon>Insecta</taxon>
        <taxon>Pterygota</taxon>
        <taxon>Neoptera</taxon>
        <taxon>Endopterygota</taxon>
        <taxon>Diptera</taxon>
        <taxon>Brachycera</taxon>
        <taxon>Muscomorpha</taxon>
        <taxon>Ephydroidea</taxon>
        <taxon>Drosophilidae</taxon>
        <taxon>Drosophila</taxon>
    </lineage>
</organism>
<dbReference type="SMART" id="SM00186">
    <property type="entry name" value="FBG"/>
    <property type="match status" value="1"/>
</dbReference>
<evidence type="ECO:0000256" key="1">
    <source>
        <dbReference type="SAM" id="SignalP"/>
    </source>
</evidence>
<feature type="chain" id="PRO_5006387437" evidence="1">
    <location>
        <begin position="20"/>
        <end position="320"/>
    </location>
</feature>
<sequence>MKILLMFAILATSWTAIRAQCESLSHMQNRWKALQQTKVMLEKQDKQLQLVWNDQSNGYPEIQALDVSIGNLQEQLCQQIIISNQTGIQWTLQSELSDLQARVKNLQSLVSNGLKEKYYQQCFNKPWRPIIIVDCVKPDVPPPIPDYVTGPGWLVIQNRFDGSEDFYRSWAEYRDGFGNRNGEFFLGLEVIHRLTNYQRHELLVLVQTDGIYEIYWARYDNFIIGSESEKYNLKSLGKFEGVVDKLFVHVGKDFSTYDRENSPQNLSKLYHGGYWYVDSSVCTSNLNGKYYAIGKAKDGIHWDGIYDNKATKMMIRPLYL</sequence>
<dbReference type="OrthoDB" id="7972392at2759"/>
<dbReference type="Pfam" id="PF00147">
    <property type="entry name" value="Fibrinogen_C"/>
    <property type="match status" value="1"/>
</dbReference>
<dbReference type="SUPFAM" id="SSF56496">
    <property type="entry name" value="Fibrinogen C-terminal domain-like"/>
    <property type="match status" value="1"/>
</dbReference>
<name>A0A0Q9X2R1_DROMO</name>
<evidence type="ECO:0000313" key="4">
    <source>
        <dbReference type="Proteomes" id="UP000009192"/>
    </source>
</evidence>
<dbReference type="GO" id="GO:0005615">
    <property type="term" value="C:extracellular space"/>
    <property type="evidence" value="ECO:0007669"/>
    <property type="project" value="TreeGrafter"/>
</dbReference>
<dbReference type="InterPro" id="IPR014716">
    <property type="entry name" value="Fibrinogen_a/b/g_C_1"/>
</dbReference>
<dbReference type="InterPro" id="IPR002181">
    <property type="entry name" value="Fibrinogen_a/b/g_C_dom"/>
</dbReference>
<proteinExistence type="predicted"/>
<protein>
    <submittedName>
        <fullName evidence="3">Uncharacterized protein, isoform A</fullName>
    </submittedName>
</protein>
<dbReference type="InterPro" id="IPR036056">
    <property type="entry name" value="Fibrinogen-like_C"/>
</dbReference>
<accession>A0A0Q9X2R1</accession>
<keyword evidence="4" id="KW-1185">Reference proteome</keyword>
<keyword evidence="1" id="KW-0732">Signal</keyword>
<evidence type="ECO:0000313" key="3">
    <source>
        <dbReference type="EMBL" id="KRG02315.1"/>
    </source>
</evidence>
<dbReference type="InterPro" id="IPR050373">
    <property type="entry name" value="Fibrinogen_C-term_domain"/>
</dbReference>
<dbReference type="Gene3D" id="3.90.215.10">
    <property type="entry name" value="Gamma Fibrinogen, chain A, domain 1"/>
    <property type="match status" value="1"/>
</dbReference>
<dbReference type="Proteomes" id="UP000009192">
    <property type="component" value="Unassembled WGS sequence"/>
</dbReference>
<dbReference type="InParanoid" id="A0A0Q9X2R1"/>
<dbReference type="PANTHER" id="PTHR19143:SF327">
    <property type="entry name" value="FI21813P1-RELATED"/>
    <property type="match status" value="1"/>
</dbReference>
<dbReference type="KEGG" id="dmo:Dmoj_GI26092"/>
<dbReference type="PANTHER" id="PTHR19143">
    <property type="entry name" value="FIBRINOGEN/TENASCIN/ANGIOPOEITIN"/>
    <property type="match status" value="1"/>
</dbReference>
<evidence type="ECO:0000259" key="2">
    <source>
        <dbReference type="PROSITE" id="PS51406"/>
    </source>
</evidence>
<dbReference type="SMR" id="A0A0Q9X2R1"/>
<dbReference type="AlphaFoldDB" id="A0A0Q9X2R1"/>
<reference evidence="3 4" key="1">
    <citation type="journal article" date="2007" name="Nature">
        <title>Evolution of genes and genomes on the Drosophila phylogeny.</title>
        <authorList>
            <consortium name="Drosophila 12 Genomes Consortium"/>
            <person name="Clark A.G."/>
            <person name="Eisen M.B."/>
            <person name="Smith D.R."/>
            <person name="Bergman C.M."/>
            <person name="Oliver B."/>
            <person name="Markow T.A."/>
            <person name="Kaufman T.C."/>
            <person name="Kellis M."/>
            <person name="Gelbart W."/>
            <person name="Iyer V.N."/>
            <person name="Pollard D.A."/>
            <person name="Sackton T.B."/>
            <person name="Larracuente A.M."/>
            <person name="Singh N.D."/>
            <person name="Abad J.P."/>
            <person name="Abt D.N."/>
            <person name="Adryan B."/>
            <person name="Aguade M."/>
            <person name="Akashi H."/>
            <person name="Anderson W.W."/>
            <person name="Aquadro C.F."/>
            <person name="Ardell D.H."/>
            <person name="Arguello R."/>
            <person name="Artieri C.G."/>
            <person name="Barbash D.A."/>
            <person name="Barker D."/>
            <person name="Barsanti P."/>
            <person name="Batterham P."/>
            <person name="Batzoglou S."/>
            <person name="Begun D."/>
            <person name="Bhutkar A."/>
            <person name="Blanco E."/>
            <person name="Bosak S.A."/>
            <person name="Bradley R.K."/>
            <person name="Brand A.D."/>
            <person name="Brent M.R."/>
            <person name="Brooks A.N."/>
            <person name="Brown R.H."/>
            <person name="Butlin R.K."/>
            <person name="Caggese C."/>
            <person name="Calvi B.R."/>
            <person name="Bernardo de Carvalho A."/>
            <person name="Caspi A."/>
            <person name="Castrezana S."/>
            <person name="Celniker S.E."/>
            <person name="Chang J.L."/>
            <person name="Chapple C."/>
            <person name="Chatterji S."/>
            <person name="Chinwalla A."/>
            <person name="Civetta A."/>
            <person name="Clifton S.W."/>
            <person name="Comeron J.M."/>
            <person name="Costello J.C."/>
            <person name="Coyne J.A."/>
            <person name="Daub J."/>
            <person name="David R.G."/>
            <person name="Delcher A.L."/>
            <person name="Delehaunty K."/>
            <person name="Do C.B."/>
            <person name="Ebling H."/>
            <person name="Edwards K."/>
            <person name="Eickbush T."/>
            <person name="Evans J.D."/>
            <person name="Filipski A."/>
            <person name="Findeiss S."/>
            <person name="Freyhult E."/>
            <person name="Fulton L."/>
            <person name="Fulton R."/>
            <person name="Garcia A.C."/>
            <person name="Gardiner A."/>
            <person name="Garfield D.A."/>
            <person name="Garvin B.E."/>
            <person name="Gibson G."/>
            <person name="Gilbert D."/>
            <person name="Gnerre S."/>
            <person name="Godfrey J."/>
            <person name="Good R."/>
            <person name="Gotea V."/>
            <person name="Gravely B."/>
            <person name="Greenberg A.J."/>
            <person name="Griffiths-Jones S."/>
            <person name="Gross S."/>
            <person name="Guigo R."/>
            <person name="Gustafson E.A."/>
            <person name="Haerty W."/>
            <person name="Hahn M.W."/>
            <person name="Halligan D.L."/>
            <person name="Halpern A.L."/>
            <person name="Halter G.M."/>
            <person name="Han M.V."/>
            <person name="Heger A."/>
            <person name="Hillier L."/>
            <person name="Hinrichs A.S."/>
            <person name="Holmes I."/>
            <person name="Hoskins R.A."/>
            <person name="Hubisz M.J."/>
            <person name="Hultmark D."/>
            <person name="Huntley M.A."/>
            <person name="Jaffe D.B."/>
            <person name="Jagadeeshan S."/>
            <person name="Jeck W.R."/>
            <person name="Johnson J."/>
            <person name="Jones C.D."/>
            <person name="Jordan W.C."/>
            <person name="Karpen G.H."/>
            <person name="Kataoka E."/>
            <person name="Keightley P.D."/>
            <person name="Kheradpour P."/>
            <person name="Kirkness E.F."/>
            <person name="Koerich L.B."/>
            <person name="Kristiansen K."/>
            <person name="Kudrna D."/>
            <person name="Kulathinal R.J."/>
            <person name="Kumar S."/>
            <person name="Kwok R."/>
            <person name="Lander E."/>
            <person name="Langley C.H."/>
            <person name="Lapoint R."/>
            <person name="Lazzaro B.P."/>
            <person name="Lee S.J."/>
            <person name="Levesque L."/>
            <person name="Li R."/>
            <person name="Lin C.F."/>
            <person name="Lin M.F."/>
            <person name="Lindblad-Toh K."/>
            <person name="Llopart A."/>
            <person name="Long M."/>
            <person name="Low L."/>
            <person name="Lozovsky E."/>
            <person name="Lu J."/>
            <person name="Luo M."/>
            <person name="Machado C.A."/>
            <person name="Makalowski W."/>
            <person name="Marzo M."/>
            <person name="Matsuda M."/>
            <person name="Matzkin L."/>
            <person name="McAllister B."/>
            <person name="McBride C.S."/>
            <person name="McKernan B."/>
            <person name="McKernan K."/>
            <person name="Mendez-Lago M."/>
            <person name="Minx P."/>
            <person name="Mollenhauer M.U."/>
            <person name="Montooth K."/>
            <person name="Mount S.M."/>
            <person name="Mu X."/>
            <person name="Myers E."/>
            <person name="Negre B."/>
            <person name="Newfeld S."/>
            <person name="Nielsen R."/>
            <person name="Noor M.A."/>
            <person name="O'Grady P."/>
            <person name="Pachter L."/>
            <person name="Papaceit M."/>
            <person name="Parisi M.J."/>
            <person name="Parisi M."/>
            <person name="Parts L."/>
            <person name="Pedersen J.S."/>
            <person name="Pesole G."/>
            <person name="Phillippy A.M."/>
            <person name="Ponting C.P."/>
            <person name="Pop M."/>
            <person name="Porcelli D."/>
            <person name="Powell J.R."/>
            <person name="Prohaska S."/>
            <person name="Pruitt K."/>
            <person name="Puig M."/>
            <person name="Quesneville H."/>
            <person name="Ram K.R."/>
            <person name="Rand D."/>
            <person name="Rasmussen M.D."/>
            <person name="Reed L.K."/>
            <person name="Reenan R."/>
            <person name="Reily A."/>
            <person name="Remington K.A."/>
            <person name="Rieger T.T."/>
            <person name="Ritchie M.G."/>
            <person name="Robin C."/>
            <person name="Rogers Y.H."/>
            <person name="Rohde C."/>
            <person name="Rozas J."/>
            <person name="Rubenfield M.J."/>
            <person name="Ruiz A."/>
            <person name="Russo S."/>
            <person name="Salzberg S.L."/>
            <person name="Sanchez-Gracia A."/>
            <person name="Saranga D.J."/>
            <person name="Sato H."/>
            <person name="Schaeffer S.W."/>
            <person name="Schatz M.C."/>
            <person name="Schlenke T."/>
            <person name="Schwartz R."/>
            <person name="Segarra C."/>
            <person name="Singh R.S."/>
            <person name="Sirot L."/>
            <person name="Sirota M."/>
            <person name="Sisneros N.B."/>
            <person name="Smith C.D."/>
            <person name="Smith T.F."/>
            <person name="Spieth J."/>
            <person name="Stage D.E."/>
            <person name="Stark A."/>
            <person name="Stephan W."/>
            <person name="Strausberg R.L."/>
            <person name="Strempel S."/>
            <person name="Sturgill D."/>
            <person name="Sutton G."/>
            <person name="Sutton G.G."/>
            <person name="Tao W."/>
            <person name="Teichmann S."/>
            <person name="Tobari Y.N."/>
            <person name="Tomimura Y."/>
            <person name="Tsolas J.M."/>
            <person name="Valente V.L."/>
            <person name="Venter E."/>
            <person name="Venter J.C."/>
            <person name="Vicario S."/>
            <person name="Vieira F.G."/>
            <person name="Vilella A.J."/>
            <person name="Villasante A."/>
            <person name="Walenz B."/>
            <person name="Wang J."/>
            <person name="Wasserman M."/>
            <person name="Watts T."/>
            <person name="Wilson D."/>
            <person name="Wilson R.K."/>
            <person name="Wing R.A."/>
            <person name="Wolfner M.F."/>
            <person name="Wong A."/>
            <person name="Wong G.K."/>
            <person name="Wu C.I."/>
            <person name="Wu G."/>
            <person name="Yamamoto D."/>
            <person name="Yang H.P."/>
            <person name="Yang S.P."/>
            <person name="Yorke J.A."/>
            <person name="Yoshida K."/>
            <person name="Zdobnov E."/>
            <person name="Zhang P."/>
            <person name="Zhang Y."/>
            <person name="Zimin A.V."/>
            <person name="Baldwin J."/>
            <person name="Abdouelleil A."/>
            <person name="Abdulkadir J."/>
            <person name="Abebe A."/>
            <person name="Abera B."/>
            <person name="Abreu J."/>
            <person name="Acer S.C."/>
            <person name="Aftuck L."/>
            <person name="Alexander A."/>
            <person name="An P."/>
            <person name="Anderson E."/>
            <person name="Anderson S."/>
            <person name="Arachi H."/>
            <person name="Azer M."/>
            <person name="Bachantsang P."/>
            <person name="Barry A."/>
            <person name="Bayul T."/>
            <person name="Berlin A."/>
            <person name="Bessette D."/>
            <person name="Bloom T."/>
            <person name="Blye J."/>
            <person name="Boguslavskiy L."/>
            <person name="Bonnet C."/>
            <person name="Boukhgalter B."/>
            <person name="Bourzgui I."/>
            <person name="Brown A."/>
            <person name="Cahill P."/>
            <person name="Channer S."/>
            <person name="Cheshatsang Y."/>
            <person name="Chuda L."/>
            <person name="Citroen M."/>
            <person name="Collymore A."/>
            <person name="Cooke P."/>
            <person name="Costello M."/>
            <person name="D'Aco K."/>
            <person name="Daza R."/>
            <person name="De Haan G."/>
            <person name="DeGray S."/>
            <person name="DeMaso C."/>
            <person name="Dhargay N."/>
            <person name="Dooley K."/>
            <person name="Dooley E."/>
            <person name="Doricent M."/>
            <person name="Dorje P."/>
            <person name="Dorjee K."/>
            <person name="Dupes A."/>
            <person name="Elong R."/>
            <person name="Falk J."/>
            <person name="Farina A."/>
            <person name="Faro S."/>
            <person name="Ferguson D."/>
            <person name="Fisher S."/>
            <person name="Foley C.D."/>
            <person name="Franke A."/>
            <person name="Friedrich D."/>
            <person name="Gadbois L."/>
            <person name="Gearin G."/>
            <person name="Gearin C.R."/>
            <person name="Giannoukos G."/>
            <person name="Goode T."/>
            <person name="Graham J."/>
            <person name="Grandbois E."/>
            <person name="Grewal S."/>
            <person name="Gyaltsen K."/>
            <person name="Hafez N."/>
            <person name="Hagos B."/>
            <person name="Hall J."/>
            <person name="Henson C."/>
            <person name="Hollinger A."/>
            <person name="Honan T."/>
            <person name="Huard M.D."/>
            <person name="Hughes L."/>
            <person name="Hurhula B."/>
            <person name="Husby M.E."/>
            <person name="Kamat A."/>
            <person name="Kanga B."/>
            <person name="Kashin S."/>
            <person name="Khazanovich D."/>
            <person name="Kisner P."/>
            <person name="Lance K."/>
            <person name="Lara M."/>
            <person name="Lee W."/>
            <person name="Lennon N."/>
            <person name="Letendre F."/>
            <person name="LeVine R."/>
            <person name="Lipovsky A."/>
            <person name="Liu X."/>
            <person name="Liu J."/>
            <person name="Liu S."/>
            <person name="Lokyitsang T."/>
            <person name="Lokyitsang Y."/>
            <person name="Lubonja R."/>
            <person name="Lui A."/>
            <person name="MacDonald P."/>
            <person name="Magnisalis V."/>
            <person name="Maru K."/>
            <person name="Matthews C."/>
            <person name="McCusker W."/>
            <person name="McDonough S."/>
            <person name="Mehta T."/>
            <person name="Meldrim J."/>
            <person name="Meneus L."/>
            <person name="Mihai O."/>
            <person name="Mihalev A."/>
            <person name="Mihova T."/>
            <person name="Mittelman R."/>
            <person name="Mlenga V."/>
            <person name="Montmayeur A."/>
            <person name="Mulrain L."/>
            <person name="Navidi A."/>
            <person name="Naylor J."/>
            <person name="Negash T."/>
            <person name="Nguyen T."/>
            <person name="Nguyen N."/>
            <person name="Nicol R."/>
            <person name="Norbu C."/>
            <person name="Norbu N."/>
            <person name="Novod N."/>
            <person name="O'Neill B."/>
            <person name="Osman S."/>
            <person name="Markiewicz E."/>
            <person name="Oyono O.L."/>
            <person name="Patti C."/>
            <person name="Phunkhang P."/>
            <person name="Pierre F."/>
            <person name="Priest M."/>
            <person name="Raghuraman S."/>
            <person name="Rege F."/>
            <person name="Reyes R."/>
            <person name="Rise C."/>
            <person name="Rogov P."/>
            <person name="Ross K."/>
            <person name="Ryan E."/>
            <person name="Settipalli S."/>
            <person name="Shea T."/>
            <person name="Sherpa N."/>
            <person name="Shi L."/>
            <person name="Shih D."/>
            <person name="Sparrow T."/>
            <person name="Spaulding J."/>
            <person name="Stalker J."/>
            <person name="Stange-Thomann N."/>
            <person name="Stavropoulos S."/>
            <person name="Stone C."/>
            <person name="Strader C."/>
            <person name="Tesfaye S."/>
            <person name="Thomson T."/>
            <person name="Thoulutsang Y."/>
            <person name="Thoulutsang D."/>
            <person name="Topham K."/>
            <person name="Topping I."/>
            <person name="Tsamla T."/>
            <person name="Vassiliev H."/>
            <person name="Vo A."/>
            <person name="Wangchuk T."/>
            <person name="Wangdi T."/>
            <person name="Weiand M."/>
            <person name="Wilkinson J."/>
            <person name="Wilson A."/>
            <person name="Yadav S."/>
            <person name="Young G."/>
            <person name="Yu Q."/>
            <person name="Zembek L."/>
            <person name="Zhong D."/>
            <person name="Zimmer A."/>
            <person name="Zwirko Z."/>
            <person name="Jaffe D.B."/>
            <person name="Alvarez P."/>
            <person name="Brockman W."/>
            <person name="Butler J."/>
            <person name="Chin C."/>
            <person name="Gnerre S."/>
            <person name="Grabherr M."/>
            <person name="Kleber M."/>
            <person name="Mauceli E."/>
            <person name="MacCallum I."/>
        </authorList>
    </citation>
    <scope>NUCLEOTIDE SEQUENCE [LARGE SCALE GENOMIC DNA]</scope>
    <source>
        <strain evidence="4">Tucson 15081-1352.22</strain>
    </source>
</reference>
<dbReference type="EMBL" id="CH933806">
    <property type="protein sequence ID" value="KRG02315.1"/>
    <property type="molecule type" value="Genomic_DNA"/>
</dbReference>